<dbReference type="FunFam" id="3.40.50.720:FF:000084">
    <property type="entry name" value="Short-chain dehydrogenase reductase"/>
    <property type="match status" value="1"/>
</dbReference>
<dbReference type="SUPFAM" id="SSF51735">
    <property type="entry name" value="NAD(P)-binding Rossmann-fold domains"/>
    <property type="match status" value="1"/>
</dbReference>
<dbReference type="EMBL" id="JTDV01000017">
    <property type="protein sequence ID" value="KJD31164.1"/>
    <property type="molecule type" value="Genomic_DNA"/>
</dbReference>
<reference evidence="3 4" key="1">
    <citation type="journal article" date="2015" name="Antonie Van Leeuwenhoek">
        <title>Tamlana nanhaiensis sp. nov., isolated from surface seawater collected from the South China Sea.</title>
        <authorList>
            <person name="Liu X."/>
            <person name="Lai Q."/>
            <person name="Du Y."/>
            <person name="Li G."/>
            <person name="Sun F."/>
            <person name="Shao Z."/>
        </authorList>
    </citation>
    <scope>NUCLEOTIDE SEQUENCE [LARGE SCALE GENOMIC DNA]</scope>
    <source>
        <strain evidence="3 4">FHC16</strain>
    </source>
</reference>
<evidence type="ECO:0000313" key="3">
    <source>
        <dbReference type="EMBL" id="KJD31164.1"/>
    </source>
</evidence>
<gene>
    <name evidence="3" type="ORF">PK35_16105</name>
</gene>
<dbReference type="PROSITE" id="PS00061">
    <property type="entry name" value="ADH_SHORT"/>
    <property type="match status" value="1"/>
</dbReference>
<comment type="caution">
    <text evidence="3">The sequence shown here is derived from an EMBL/GenBank/DDBJ whole genome shotgun (WGS) entry which is preliminary data.</text>
</comment>
<dbReference type="RefSeq" id="WP_044627608.1">
    <property type="nucleotide sequence ID" value="NZ_JTDV01000017.1"/>
</dbReference>
<dbReference type="Pfam" id="PF13561">
    <property type="entry name" value="adh_short_C2"/>
    <property type="match status" value="1"/>
</dbReference>
<dbReference type="NCBIfam" id="NF005559">
    <property type="entry name" value="PRK07231.1"/>
    <property type="match status" value="1"/>
</dbReference>
<dbReference type="PANTHER" id="PTHR43477:SF1">
    <property type="entry name" value="DIHYDROANTICAPSIN 7-DEHYDROGENASE"/>
    <property type="match status" value="1"/>
</dbReference>
<organism evidence="3 4">
    <name type="scientific">Neotamlana nanhaiensis</name>
    <dbReference type="NCBI Taxonomy" id="1382798"/>
    <lineage>
        <taxon>Bacteria</taxon>
        <taxon>Pseudomonadati</taxon>
        <taxon>Bacteroidota</taxon>
        <taxon>Flavobacteriia</taxon>
        <taxon>Flavobacteriales</taxon>
        <taxon>Flavobacteriaceae</taxon>
        <taxon>Neotamlana</taxon>
    </lineage>
</organism>
<dbReference type="InterPro" id="IPR051122">
    <property type="entry name" value="SDR_DHRS6-like"/>
</dbReference>
<proteinExistence type="inferred from homology"/>
<dbReference type="InterPro" id="IPR002347">
    <property type="entry name" value="SDR_fam"/>
</dbReference>
<comment type="similarity">
    <text evidence="1">Belongs to the short-chain dehydrogenases/reductases (SDR) family.</text>
</comment>
<dbReference type="PRINTS" id="PR00080">
    <property type="entry name" value="SDRFAMILY"/>
</dbReference>
<dbReference type="CDD" id="cd05233">
    <property type="entry name" value="SDR_c"/>
    <property type="match status" value="1"/>
</dbReference>
<dbReference type="InterPro" id="IPR020904">
    <property type="entry name" value="Sc_DH/Rdtase_CS"/>
</dbReference>
<evidence type="ECO:0000256" key="1">
    <source>
        <dbReference type="ARBA" id="ARBA00006484"/>
    </source>
</evidence>
<protein>
    <submittedName>
        <fullName evidence="3">Short-chain dehydrogenase</fullName>
    </submittedName>
</protein>
<keyword evidence="4" id="KW-1185">Reference proteome</keyword>
<evidence type="ECO:0000256" key="2">
    <source>
        <dbReference type="ARBA" id="ARBA00023002"/>
    </source>
</evidence>
<keyword evidence="2" id="KW-0560">Oxidoreductase</keyword>
<name>A0A0D7VWI2_9FLAO</name>
<dbReference type="Proteomes" id="UP000032361">
    <property type="component" value="Unassembled WGS sequence"/>
</dbReference>
<dbReference type="PANTHER" id="PTHR43477">
    <property type="entry name" value="DIHYDROANTICAPSIN 7-DEHYDROGENASE"/>
    <property type="match status" value="1"/>
</dbReference>
<dbReference type="Gene3D" id="3.40.50.720">
    <property type="entry name" value="NAD(P)-binding Rossmann-like Domain"/>
    <property type="match status" value="1"/>
</dbReference>
<dbReference type="STRING" id="1382798.PK35_16105"/>
<dbReference type="InterPro" id="IPR036291">
    <property type="entry name" value="NAD(P)-bd_dom_sf"/>
</dbReference>
<dbReference type="PATRIC" id="fig|1382798.3.peg.1788"/>
<evidence type="ECO:0000313" key="4">
    <source>
        <dbReference type="Proteomes" id="UP000032361"/>
    </source>
</evidence>
<dbReference type="GO" id="GO:0016491">
    <property type="term" value="F:oxidoreductase activity"/>
    <property type="evidence" value="ECO:0007669"/>
    <property type="project" value="UniProtKB-KW"/>
</dbReference>
<dbReference type="OrthoDB" id="597477at2"/>
<sequence length="260" mass="27801">MSKFSLKNKVAIVTGGGSGIGKAISLTFAQQGAQVHILDFNLEAAQETVKEIEVTQGSAQAHKCDVANKANVDSIIKTITQNGNIDILINNAGIAHVGNIEACEEEDLDRLYNVNIKGVYNCIKSCLPALKKSGNGVILNLASIASTVGINDRFAYSMTKGAVLTITYSVAKDYLKDGIRCNCIAPGRVHTPFVDGFIKKNYPGKESEMFEKLSQTQPIGRMGKPQEMADLVLFLCSDEAGFITGSNYAIDGGFVTLNGN</sequence>
<dbReference type="PRINTS" id="PR00081">
    <property type="entry name" value="GDHRDH"/>
</dbReference>
<dbReference type="AlphaFoldDB" id="A0A0D7VWI2"/>
<accession>A0A0D7VWI2</accession>